<evidence type="ECO:0000256" key="1">
    <source>
        <dbReference type="SAM" id="MobiDB-lite"/>
    </source>
</evidence>
<dbReference type="EnsemblPlants" id="AET3Gv20762600.1">
    <property type="protein sequence ID" value="AET3Gv20762600.1"/>
    <property type="gene ID" value="AET3Gv20762600"/>
</dbReference>
<organism evidence="2 3">
    <name type="scientific">Aegilops tauschii subsp. strangulata</name>
    <name type="common">Goatgrass</name>
    <dbReference type="NCBI Taxonomy" id="200361"/>
    <lineage>
        <taxon>Eukaryota</taxon>
        <taxon>Viridiplantae</taxon>
        <taxon>Streptophyta</taxon>
        <taxon>Embryophyta</taxon>
        <taxon>Tracheophyta</taxon>
        <taxon>Spermatophyta</taxon>
        <taxon>Magnoliopsida</taxon>
        <taxon>Liliopsida</taxon>
        <taxon>Poales</taxon>
        <taxon>Poaceae</taxon>
        <taxon>BOP clade</taxon>
        <taxon>Pooideae</taxon>
        <taxon>Triticodae</taxon>
        <taxon>Triticeae</taxon>
        <taxon>Triticinae</taxon>
        <taxon>Aegilops</taxon>
    </lineage>
</organism>
<proteinExistence type="predicted"/>
<dbReference type="Gramene" id="AET3Gv20762600.1">
    <property type="protein sequence ID" value="AET3Gv20762600.1"/>
    <property type="gene ID" value="AET3Gv20762600"/>
</dbReference>
<evidence type="ECO:0000313" key="2">
    <source>
        <dbReference type="EnsemblPlants" id="AET3Gv20762600.2"/>
    </source>
</evidence>
<sequence>MQDIHPQTPQQHLEPVHLQQIGAPLHQRLGREPERPIERTRDKGFGLLPANVTPASPVAGGLDDDQGRALQPQAAGQLEVGGVLELHAARRDLRPVGARRGRQPALPELRELLRPHAQRPLPVGVRQHQASQRRMLLDDRPEQVVPRRRGDQGADGPHHAQLQPAVGVEGLRHAPAVLRRRRLVPAGGLAVDQGAAQDDAALERAAVPGPPLEQNPLLRPDVPRGELHPEVADVGEAPEHLHGRVLGEPREQRPAARAARAAHALERLGDGEEHELEEVGEDVAGLGGRQVERVVGVAVHGHHAVDLDVHVVDERDQVVEAPGHGGAAAQRVHVLQLVEDEQHERVRQAVDPVRLRCRRVRVDASLGMHFSDSGLLRTNQQSVVCCSRKR</sequence>
<reference evidence="2" key="4">
    <citation type="submission" date="2019-03" db="UniProtKB">
        <authorList>
            <consortium name="EnsemblPlants"/>
        </authorList>
    </citation>
    <scope>IDENTIFICATION</scope>
</reference>
<dbReference type="AlphaFoldDB" id="A0A453FRX5"/>
<reference evidence="2" key="5">
    <citation type="journal article" date="2021" name="G3 (Bethesda)">
        <title>Aegilops tauschii genome assembly Aet v5.0 features greater sequence contiguity and improved annotation.</title>
        <authorList>
            <person name="Wang L."/>
            <person name="Zhu T."/>
            <person name="Rodriguez J.C."/>
            <person name="Deal K.R."/>
            <person name="Dubcovsky J."/>
            <person name="McGuire P.E."/>
            <person name="Lux T."/>
            <person name="Spannagl M."/>
            <person name="Mayer K.F.X."/>
            <person name="Baldrich P."/>
            <person name="Meyers B.C."/>
            <person name="Huo N."/>
            <person name="Gu Y.Q."/>
            <person name="Zhou H."/>
            <person name="Devos K.M."/>
            <person name="Bennetzen J.L."/>
            <person name="Unver T."/>
            <person name="Budak H."/>
            <person name="Gulick P.J."/>
            <person name="Galiba G."/>
            <person name="Kalapos B."/>
            <person name="Nelson D.R."/>
            <person name="Li P."/>
            <person name="You F.M."/>
            <person name="Luo M.C."/>
            <person name="Dvorak J."/>
        </authorList>
    </citation>
    <scope>NUCLEOTIDE SEQUENCE [LARGE SCALE GENOMIC DNA]</scope>
    <source>
        <strain evidence="2">cv. AL8/78</strain>
    </source>
</reference>
<dbReference type="EnsemblPlants" id="AET3Gv20762600.2">
    <property type="protein sequence ID" value="AET3Gv20762600.2"/>
    <property type="gene ID" value="AET3Gv20762600"/>
</dbReference>
<protein>
    <submittedName>
        <fullName evidence="2">Uncharacterized protein</fullName>
    </submittedName>
</protein>
<feature type="region of interest" description="Disordered" evidence="1">
    <location>
        <begin position="144"/>
        <end position="164"/>
    </location>
</feature>
<dbReference type="Gramene" id="AET3Gv20762600.2">
    <property type="protein sequence ID" value="AET3Gv20762600.2"/>
    <property type="gene ID" value="AET3Gv20762600"/>
</dbReference>
<reference evidence="2" key="3">
    <citation type="journal article" date="2017" name="Nature">
        <title>Genome sequence of the progenitor of the wheat D genome Aegilops tauschii.</title>
        <authorList>
            <person name="Luo M.C."/>
            <person name="Gu Y.Q."/>
            <person name="Puiu D."/>
            <person name="Wang H."/>
            <person name="Twardziok S.O."/>
            <person name="Deal K.R."/>
            <person name="Huo N."/>
            <person name="Zhu T."/>
            <person name="Wang L."/>
            <person name="Wang Y."/>
            <person name="McGuire P.E."/>
            <person name="Liu S."/>
            <person name="Long H."/>
            <person name="Ramasamy R.K."/>
            <person name="Rodriguez J.C."/>
            <person name="Van S.L."/>
            <person name="Yuan L."/>
            <person name="Wang Z."/>
            <person name="Xia Z."/>
            <person name="Xiao L."/>
            <person name="Anderson O.D."/>
            <person name="Ouyang S."/>
            <person name="Liang Y."/>
            <person name="Zimin A.V."/>
            <person name="Pertea G."/>
            <person name="Qi P."/>
            <person name="Bennetzen J.L."/>
            <person name="Dai X."/>
            <person name="Dawson M.W."/>
            <person name="Muller H.G."/>
            <person name="Kugler K."/>
            <person name="Rivarola-Duarte L."/>
            <person name="Spannagl M."/>
            <person name="Mayer K.F.X."/>
            <person name="Lu F.H."/>
            <person name="Bevan M.W."/>
            <person name="Leroy P."/>
            <person name="Li P."/>
            <person name="You F.M."/>
            <person name="Sun Q."/>
            <person name="Liu Z."/>
            <person name="Lyons E."/>
            <person name="Wicker T."/>
            <person name="Salzberg S.L."/>
            <person name="Devos K.M."/>
            <person name="Dvorak J."/>
        </authorList>
    </citation>
    <scope>NUCLEOTIDE SEQUENCE [LARGE SCALE GENOMIC DNA]</scope>
    <source>
        <strain evidence="2">cv. AL8/78</strain>
    </source>
</reference>
<dbReference type="Proteomes" id="UP000015105">
    <property type="component" value="Chromosome 3D"/>
</dbReference>
<name>A0A453FRX5_AEGTS</name>
<feature type="region of interest" description="Disordered" evidence="1">
    <location>
        <begin position="1"/>
        <end position="60"/>
    </location>
</feature>
<reference evidence="3" key="1">
    <citation type="journal article" date="2014" name="Science">
        <title>Ancient hybridizations among the ancestral genomes of bread wheat.</title>
        <authorList>
            <consortium name="International Wheat Genome Sequencing Consortium,"/>
            <person name="Marcussen T."/>
            <person name="Sandve S.R."/>
            <person name="Heier L."/>
            <person name="Spannagl M."/>
            <person name="Pfeifer M."/>
            <person name="Jakobsen K.S."/>
            <person name="Wulff B.B."/>
            <person name="Steuernagel B."/>
            <person name="Mayer K.F."/>
            <person name="Olsen O.A."/>
        </authorList>
    </citation>
    <scope>NUCLEOTIDE SEQUENCE [LARGE SCALE GENOMIC DNA]</scope>
    <source>
        <strain evidence="3">cv. AL8/78</strain>
    </source>
</reference>
<feature type="compositionally biased region" description="Polar residues" evidence="1">
    <location>
        <begin position="1"/>
        <end position="11"/>
    </location>
</feature>
<keyword evidence="3" id="KW-1185">Reference proteome</keyword>
<reference evidence="3" key="2">
    <citation type="journal article" date="2017" name="Nat. Plants">
        <title>The Aegilops tauschii genome reveals multiple impacts of transposons.</title>
        <authorList>
            <person name="Zhao G."/>
            <person name="Zou C."/>
            <person name="Li K."/>
            <person name="Wang K."/>
            <person name="Li T."/>
            <person name="Gao L."/>
            <person name="Zhang X."/>
            <person name="Wang H."/>
            <person name="Yang Z."/>
            <person name="Liu X."/>
            <person name="Jiang W."/>
            <person name="Mao L."/>
            <person name="Kong X."/>
            <person name="Jiao Y."/>
            <person name="Jia J."/>
        </authorList>
    </citation>
    <scope>NUCLEOTIDE SEQUENCE [LARGE SCALE GENOMIC DNA]</scope>
    <source>
        <strain evidence="3">cv. AL8/78</strain>
    </source>
</reference>
<evidence type="ECO:0000313" key="3">
    <source>
        <dbReference type="Proteomes" id="UP000015105"/>
    </source>
</evidence>
<feature type="compositionally biased region" description="Basic and acidic residues" evidence="1">
    <location>
        <begin position="29"/>
        <end position="44"/>
    </location>
</feature>
<accession>A0A453FRX5</accession>
<feature type="compositionally biased region" description="Basic and acidic residues" evidence="1">
    <location>
        <begin position="148"/>
        <end position="158"/>
    </location>
</feature>